<proteinExistence type="predicted"/>
<accession>A0A0P7BBF2</accession>
<evidence type="ECO:0000313" key="3">
    <source>
        <dbReference type="Proteomes" id="UP000050424"/>
    </source>
</evidence>
<gene>
    <name evidence="2" type="ORF">AK830_g8385</name>
</gene>
<sequence length="68" mass="7566">MAAGIQRKWHVANGLVGSPSQETNVHRQRKRKRSPAGTLKAKAQQSPFSLSETLAQDELIDYYTVEPS</sequence>
<evidence type="ECO:0000313" key="2">
    <source>
        <dbReference type="EMBL" id="KPM38146.1"/>
    </source>
</evidence>
<feature type="region of interest" description="Disordered" evidence="1">
    <location>
        <begin position="1"/>
        <end position="46"/>
    </location>
</feature>
<dbReference type="EMBL" id="LKCW01000142">
    <property type="protein sequence ID" value="KPM38146.1"/>
    <property type="molecule type" value="Genomic_DNA"/>
</dbReference>
<keyword evidence="3" id="KW-1185">Reference proteome</keyword>
<reference evidence="2 3" key="1">
    <citation type="submission" date="2015-09" db="EMBL/GenBank/DDBJ databases">
        <title>Draft genome of a European isolate of the apple canker pathogen Neonectria ditissima.</title>
        <authorList>
            <person name="Gomez-Cortecero A."/>
            <person name="Harrison R.J."/>
            <person name="Armitage A.D."/>
        </authorList>
    </citation>
    <scope>NUCLEOTIDE SEQUENCE [LARGE SCALE GENOMIC DNA]</scope>
    <source>
        <strain evidence="2 3">R09/05</strain>
    </source>
</reference>
<organism evidence="2 3">
    <name type="scientific">Neonectria ditissima</name>
    <dbReference type="NCBI Taxonomy" id="78410"/>
    <lineage>
        <taxon>Eukaryota</taxon>
        <taxon>Fungi</taxon>
        <taxon>Dikarya</taxon>
        <taxon>Ascomycota</taxon>
        <taxon>Pezizomycotina</taxon>
        <taxon>Sordariomycetes</taxon>
        <taxon>Hypocreomycetidae</taxon>
        <taxon>Hypocreales</taxon>
        <taxon>Nectriaceae</taxon>
        <taxon>Neonectria</taxon>
    </lineage>
</organism>
<dbReference type="Proteomes" id="UP000050424">
    <property type="component" value="Unassembled WGS sequence"/>
</dbReference>
<dbReference type="AlphaFoldDB" id="A0A0P7BBF2"/>
<name>A0A0P7BBF2_9HYPO</name>
<evidence type="ECO:0000256" key="1">
    <source>
        <dbReference type="SAM" id="MobiDB-lite"/>
    </source>
</evidence>
<protein>
    <submittedName>
        <fullName evidence="2">Uncharacterized protein</fullName>
    </submittedName>
</protein>
<comment type="caution">
    <text evidence="2">The sequence shown here is derived from an EMBL/GenBank/DDBJ whole genome shotgun (WGS) entry which is preliminary data.</text>
</comment>